<dbReference type="GeneID" id="92916422"/>
<proteinExistence type="inferred from homology"/>
<evidence type="ECO:0000313" key="10">
    <source>
        <dbReference type="Proteomes" id="UP000006867"/>
    </source>
</evidence>
<evidence type="ECO:0000313" key="9">
    <source>
        <dbReference type="EMBL" id="ADP31692.1"/>
    </source>
</evidence>
<evidence type="ECO:0000256" key="2">
    <source>
        <dbReference type="ARBA" id="ARBA00009298"/>
    </source>
</evidence>
<feature type="transmembrane region" description="Helical" evidence="7">
    <location>
        <begin position="34"/>
        <end position="53"/>
    </location>
</feature>
<feature type="transmembrane region" description="Helical" evidence="7">
    <location>
        <begin position="6"/>
        <end position="22"/>
    </location>
</feature>
<comment type="similarity">
    <text evidence="2">Belongs to the MgtC/SapB family.</text>
</comment>
<dbReference type="NCBIfam" id="NF007431">
    <property type="entry name" value="PRK09977.1"/>
    <property type="match status" value="1"/>
</dbReference>
<dbReference type="PRINTS" id="PR01837">
    <property type="entry name" value="MGTCSAPBPROT"/>
</dbReference>
<evidence type="ECO:0000256" key="6">
    <source>
        <dbReference type="ARBA" id="ARBA00023136"/>
    </source>
</evidence>
<accession>A0ABN3ZAD2</accession>
<feature type="domain" description="MgtC/SapB/SrpB/YhiD N-terminal" evidence="8">
    <location>
        <begin position="9"/>
        <end position="136"/>
    </location>
</feature>
<evidence type="ECO:0000256" key="5">
    <source>
        <dbReference type="ARBA" id="ARBA00022989"/>
    </source>
</evidence>
<keyword evidence="5 7" id="KW-1133">Transmembrane helix</keyword>
<protein>
    <recommendedName>
        <fullName evidence="8">MgtC/SapB/SrpB/YhiD N-terminal domain-containing protein</fullName>
    </recommendedName>
</protein>
<keyword evidence="10" id="KW-1185">Reference proteome</keyword>
<dbReference type="RefSeq" id="WP_003327513.1">
    <property type="nucleotide sequence ID" value="NC_014639.1"/>
</dbReference>
<dbReference type="Proteomes" id="UP000006867">
    <property type="component" value="Chromosome"/>
</dbReference>
<feature type="transmembrane region" description="Helical" evidence="7">
    <location>
        <begin position="69"/>
        <end position="87"/>
    </location>
</feature>
<dbReference type="PANTHER" id="PTHR33778">
    <property type="entry name" value="PROTEIN MGTC"/>
    <property type="match status" value="1"/>
</dbReference>
<evidence type="ECO:0000256" key="1">
    <source>
        <dbReference type="ARBA" id="ARBA00004651"/>
    </source>
</evidence>
<reference evidence="9 10" key="1">
    <citation type="journal article" date="2011" name="Front. Microbiol.">
        <title>Genomic signatures of strain selection and enhancement in Bacillus atrophaeus var. globigii, a historical biowarfare simulant.</title>
        <authorList>
            <person name="Gibbons H.S."/>
            <person name="Broomall S.M."/>
            <person name="McNew L.A."/>
            <person name="Daligault H."/>
            <person name="Chapman C."/>
            <person name="Bruce D."/>
            <person name="Karavis M."/>
            <person name="Krepps M."/>
            <person name="McGregor P.A."/>
            <person name="Hong C."/>
            <person name="Park K.H."/>
            <person name="Akmal A."/>
            <person name="Feldman A."/>
            <person name="Lin J.S."/>
            <person name="Chang W.E."/>
            <person name="Higgs B.W."/>
            <person name="Demirev P."/>
            <person name="Lindquist J."/>
            <person name="Liem A."/>
            <person name="Fochler E."/>
            <person name="Read T.D."/>
            <person name="Tapia R."/>
            <person name="Johnson S."/>
            <person name="Bishop-Lilly K.A."/>
            <person name="Detter C."/>
            <person name="Han C."/>
            <person name="Sozhamannan S."/>
            <person name="Rosenzweig C.N."/>
            <person name="Skowronski E.W."/>
        </authorList>
    </citation>
    <scope>NUCLEOTIDE SEQUENCE [LARGE SCALE GENOMIC DNA]</scope>
    <source>
        <strain evidence="9 10">1942</strain>
    </source>
</reference>
<dbReference type="InterPro" id="IPR049177">
    <property type="entry name" value="MgtC_SapB_SrpB_YhiD_N"/>
</dbReference>
<dbReference type="Pfam" id="PF02308">
    <property type="entry name" value="MgtC"/>
    <property type="match status" value="1"/>
</dbReference>
<evidence type="ECO:0000256" key="4">
    <source>
        <dbReference type="ARBA" id="ARBA00022692"/>
    </source>
</evidence>
<evidence type="ECO:0000256" key="7">
    <source>
        <dbReference type="SAM" id="Phobius"/>
    </source>
</evidence>
<name>A0ABN3ZAD2_BACA1</name>
<keyword evidence="3" id="KW-1003">Cell membrane</keyword>
<evidence type="ECO:0000256" key="3">
    <source>
        <dbReference type="ARBA" id="ARBA00022475"/>
    </source>
</evidence>
<organism evidence="9 10">
    <name type="scientific">Bacillus atrophaeus (strain 1942)</name>
    <dbReference type="NCBI Taxonomy" id="720555"/>
    <lineage>
        <taxon>Bacteria</taxon>
        <taxon>Bacillati</taxon>
        <taxon>Bacillota</taxon>
        <taxon>Bacilli</taxon>
        <taxon>Bacillales</taxon>
        <taxon>Bacillaceae</taxon>
        <taxon>Bacillus</taxon>
    </lineage>
</organism>
<keyword evidence="4 7" id="KW-0812">Transmembrane</keyword>
<dbReference type="InterPro" id="IPR003416">
    <property type="entry name" value="MgtC/SapB/SrpB/YhiD_fam"/>
</dbReference>
<dbReference type="PANTHER" id="PTHR33778:SF1">
    <property type="entry name" value="MAGNESIUM TRANSPORTER YHID-RELATED"/>
    <property type="match status" value="1"/>
</dbReference>
<gene>
    <name evidence="9" type="ordered locus">BATR1942_03690</name>
</gene>
<keyword evidence="6 7" id="KW-0472">Membrane</keyword>
<comment type="subcellular location">
    <subcellularLocation>
        <location evidence="1">Cell membrane</location>
        <topology evidence="1">Multi-pass membrane protein</topology>
    </subcellularLocation>
</comment>
<dbReference type="EMBL" id="CP002207">
    <property type="protein sequence ID" value="ADP31692.1"/>
    <property type="molecule type" value="Genomic_DNA"/>
</dbReference>
<feature type="transmembrane region" description="Helical" evidence="7">
    <location>
        <begin position="99"/>
        <end position="118"/>
    </location>
</feature>
<sequence length="220" mass="23535">MDIDFVIRLAVAGFLGALIGLEREFRAKEAGLRTHFLVAVGSALMMLVSKYGFSDIIQNEHTSLDPSRVAAQVVSGVGFLGAGTIILQRHIVRGLTTAAGIWATSGIGLTIGAGMYVIGISGTILALIGLELLNVLFKSISTHSLFIGFDADQKDSIYKILEHIEAKGILISSYEIKNKTAGDQIIYAVEVKGKAKNKSGKVELIKTIQSIPHILSVKVE</sequence>
<evidence type="ECO:0000259" key="8">
    <source>
        <dbReference type="Pfam" id="PF02308"/>
    </source>
</evidence>